<comment type="caution">
    <text evidence="1">The sequence shown here is derived from an EMBL/GenBank/DDBJ whole genome shotgun (WGS) entry which is preliminary data.</text>
</comment>
<evidence type="ECO:0000313" key="1">
    <source>
        <dbReference type="EMBL" id="KAF7934824.1"/>
    </source>
</evidence>
<organism evidence="1 2">
    <name type="scientific">Botrytis deweyae</name>
    <dbReference type="NCBI Taxonomy" id="2478750"/>
    <lineage>
        <taxon>Eukaryota</taxon>
        <taxon>Fungi</taxon>
        <taxon>Dikarya</taxon>
        <taxon>Ascomycota</taxon>
        <taxon>Pezizomycotina</taxon>
        <taxon>Leotiomycetes</taxon>
        <taxon>Helotiales</taxon>
        <taxon>Sclerotiniaceae</taxon>
        <taxon>Botrytis</taxon>
    </lineage>
</organism>
<gene>
    <name evidence="1" type="ORF">EAE98_002869</name>
</gene>
<evidence type="ECO:0000313" key="2">
    <source>
        <dbReference type="Proteomes" id="UP000783213"/>
    </source>
</evidence>
<protein>
    <submittedName>
        <fullName evidence="1">Uncharacterized protein</fullName>
    </submittedName>
</protein>
<dbReference type="EMBL" id="RCSX01000005">
    <property type="protein sequence ID" value="KAF7934824.1"/>
    <property type="molecule type" value="Genomic_DNA"/>
</dbReference>
<keyword evidence="2" id="KW-1185">Reference proteome</keyword>
<dbReference type="GeneID" id="62229643"/>
<dbReference type="Proteomes" id="UP000783213">
    <property type="component" value="Unassembled WGS sequence"/>
</dbReference>
<proteinExistence type="predicted"/>
<sequence>MKVSPRVQTSNLKIVKLTKTQQQRRKFFKAGVELVYSFETKCFTVKDTAPGAYSIDSQMNRIPSIDRCPVILSKVWKMPVLSIFKCCISAEILHLFGLRARSLTTVLQIPLEGLVAESDHSIPRYLEYADFHIH</sequence>
<name>A0ABQ7IUZ7_9HELO</name>
<reference evidence="1 2" key="1">
    <citation type="journal article" date="2020" name="Genome Biol. Evol.">
        <title>Comparative genomics of Sclerotiniaceae.</title>
        <authorList>
            <person name="Valero Jimenez C.A."/>
            <person name="Steentjes M."/>
            <person name="Scholten O.E."/>
            <person name="Van Kan J.A.L."/>
        </authorList>
    </citation>
    <scope>NUCLEOTIDE SEQUENCE [LARGE SCALE GENOMIC DNA]</scope>
    <source>
        <strain evidence="1 2">B1</strain>
    </source>
</reference>
<accession>A0ABQ7IUZ7</accession>
<dbReference type="RefSeq" id="XP_038813018.1">
    <property type="nucleotide sequence ID" value="XM_038950489.1"/>
</dbReference>